<keyword evidence="1" id="KW-0001">2Fe-2S</keyword>
<feature type="transmembrane region" description="Helical" evidence="7">
    <location>
        <begin position="6"/>
        <end position="29"/>
    </location>
</feature>
<dbReference type="EMBL" id="CADCWL010000094">
    <property type="protein sequence ID" value="CAA9564342.1"/>
    <property type="molecule type" value="Genomic_DNA"/>
</dbReference>
<feature type="domain" description="Rieske" evidence="8">
    <location>
        <begin position="73"/>
        <end position="169"/>
    </location>
</feature>
<keyword evidence="4" id="KW-0411">Iron-sulfur</keyword>
<dbReference type="InterPro" id="IPR014349">
    <property type="entry name" value="Rieske_Fe-S_prot"/>
</dbReference>
<sequence length="190" mass="19894">MGPLFRTIVGLVFGGLASRLLGLVGHFRASRMATRRTFVRNAALGATGIAGAIGAAGFGALLWPNKTGAFGSVLTVTADQVPEVGAEPFRHTAGRFYLVHNEDGLLALYTKCPHLGCTVPYVGPAEAPNAFQCPCHGSLYDFNGDRTGGPAPRPMDRMAITVDGDNVSVDTGDIQTRAAYTPDQAVAFQA</sequence>
<dbReference type="InterPro" id="IPR017941">
    <property type="entry name" value="Rieske_2Fe-2S"/>
</dbReference>
<keyword evidence="5" id="KW-1015">Disulfide bond</keyword>
<gene>
    <name evidence="9" type="ORF">AVDCRST_MAG19-2100</name>
</gene>
<dbReference type="Gene3D" id="2.102.10.10">
    <property type="entry name" value="Rieske [2Fe-2S] iron-sulphur domain"/>
    <property type="match status" value="1"/>
</dbReference>
<proteinExistence type="predicted"/>
<reference evidence="9" key="1">
    <citation type="submission" date="2020-02" db="EMBL/GenBank/DDBJ databases">
        <authorList>
            <person name="Meier V. D."/>
        </authorList>
    </citation>
    <scope>NUCLEOTIDE SEQUENCE</scope>
    <source>
        <strain evidence="9">AVDCRST_MAG19</strain>
    </source>
</reference>
<keyword evidence="7" id="KW-0812">Transmembrane</keyword>
<evidence type="ECO:0000256" key="2">
    <source>
        <dbReference type="ARBA" id="ARBA00022723"/>
    </source>
</evidence>
<feature type="transmembrane region" description="Helical" evidence="7">
    <location>
        <begin position="41"/>
        <end position="63"/>
    </location>
</feature>
<dbReference type="PRINTS" id="PR00162">
    <property type="entry name" value="RIESKE"/>
</dbReference>
<keyword evidence="7" id="KW-0472">Membrane</keyword>
<evidence type="ECO:0000256" key="6">
    <source>
        <dbReference type="ARBA" id="ARBA00034078"/>
    </source>
</evidence>
<dbReference type="GO" id="GO:0051537">
    <property type="term" value="F:2 iron, 2 sulfur cluster binding"/>
    <property type="evidence" value="ECO:0007669"/>
    <property type="project" value="UniProtKB-KW"/>
</dbReference>
<protein>
    <recommendedName>
        <fullName evidence="8">Rieske domain-containing protein</fullName>
    </recommendedName>
</protein>
<dbReference type="AlphaFoldDB" id="A0A6J4V182"/>
<dbReference type="SUPFAM" id="SSF50022">
    <property type="entry name" value="ISP domain"/>
    <property type="match status" value="1"/>
</dbReference>
<evidence type="ECO:0000259" key="8">
    <source>
        <dbReference type="PROSITE" id="PS51296"/>
    </source>
</evidence>
<comment type="cofactor">
    <cofactor evidence="6">
        <name>[2Fe-2S] cluster</name>
        <dbReference type="ChEBI" id="CHEBI:190135"/>
    </cofactor>
</comment>
<keyword evidence="3" id="KW-0408">Iron</keyword>
<evidence type="ECO:0000256" key="1">
    <source>
        <dbReference type="ARBA" id="ARBA00022714"/>
    </source>
</evidence>
<evidence type="ECO:0000256" key="4">
    <source>
        <dbReference type="ARBA" id="ARBA00023014"/>
    </source>
</evidence>
<dbReference type="GO" id="GO:0046872">
    <property type="term" value="F:metal ion binding"/>
    <property type="evidence" value="ECO:0007669"/>
    <property type="project" value="UniProtKB-KW"/>
</dbReference>
<evidence type="ECO:0000256" key="7">
    <source>
        <dbReference type="SAM" id="Phobius"/>
    </source>
</evidence>
<dbReference type="PROSITE" id="PS51296">
    <property type="entry name" value="RIESKE"/>
    <property type="match status" value="1"/>
</dbReference>
<dbReference type="PANTHER" id="PTHR10134">
    <property type="entry name" value="CYTOCHROME B-C1 COMPLEX SUBUNIT RIESKE, MITOCHONDRIAL"/>
    <property type="match status" value="1"/>
</dbReference>
<accession>A0A6J4V182</accession>
<evidence type="ECO:0000256" key="3">
    <source>
        <dbReference type="ARBA" id="ARBA00023004"/>
    </source>
</evidence>
<dbReference type="GO" id="GO:0016020">
    <property type="term" value="C:membrane"/>
    <property type="evidence" value="ECO:0007669"/>
    <property type="project" value="InterPro"/>
</dbReference>
<dbReference type="InterPro" id="IPR005805">
    <property type="entry name" value="Rieske_Fe-S_prot_C"/>
</dbReference>
<evidence type="ECO:0000313" key="9">
    <source>
        <dbReference type="EMBL" id="CAA9564342.1"/>
    </source>
</evidence>
<evidence type="ECO:0000256" key="5">
    <source>
        <dbReference type="ARBA" id="ARBA00023157"/>
    </source>
</evidence>
<keyword evidence="2" id="KW-0479">Metal-binding</keyword>
<organism evidence="9">
    <name type="scientific">uncultured Thermomicrobiales bacterium</name>
    <dbReference type="NCBI Taxonomy" id="1645740"/>
    <lineage>
        <taxon>Bacteria</taxon>
        <taxon>Pseudomonadati</taxon>
        <taxon>Thermomicrobiota</taxon>
        <taxon>Thermomicrobia</taxon>
        <taxon>Thermomicrobiales</taxon>
        <taxon>environmental samples</taxon>
    </lineage>
</organism>
<dbReference type="InterPro" id="IPR036922">
    <property type="entry name" value="Rieske_2Fe-2S_sf"/>
</dbReference>
<name>A0A6J4V182_9BACT</name>
<dbReference type="Pfam" id="PF00355">
    <property type="entry name" value="Rieske"/>
    <property type="match status" value="1"/>
</dbReference>
<keyword evidence="7" id="KW-1133">Transmembrane helix</keyword>